<proteinExistence type="predicted"/>
<reference evidence="4" key="1">
    <citation type="submission" date="2016-03" db="EMBL/GenBank/DDBJ databases">
        <authorList>
            <person name="Ploux O."/>
        </authorList>
    </citation>
    <scope>NUCLEOTIDE SEQUENCE [LARGE SCALE GENOMIC DNA]</scope>
    <source>
        <strain evidence="4">UK7</strain>
    </source>
</reference>
<dbReference type="Pfam" id="PF03417">
    <property type="entry name" value="AAT"/>
    <property type="match status" value="1"/>
</dbReference>
<evidence type="ECO:0000313" key="3">
    <source>
        <dbReference type="EMBL" id="CZS96144.1"/>
    </source>
</evidence>
<feature type="domain" description="Peptidase C45 hydrolase" evidence="2">
    <location>
        <begin position="121"/>
        <end position="317"/>
    </location>
</feature>
<evidence type="ECO:0000256" key="1">
    <source>
        <dbReference type="SAM" id="MobiDB-lite"/>
    </source>
</evidence>
<evidence type="ECO:0000313" key="4">
    <source>
        <dbReference type="Proteomes" id="UP000178129"/>
    </source>
</evidence>
<dbReference type="InterPro" id="IPR047801">
    <property type="entry name" value="Peptidase_C45"/>
</dbReference>
<dbReference type="STRING" id="914237.A0A1E1KHA8"/>
<dbReference type="Proteomes" id="UP000178129">
    <property type="component" value="Unassembled WGS sequence"/>
</dbReference>
<accession>A0A1E1KHA8</accession>
<name>A0A1E1KHA8_9HELO</name>
<dbReference type="EMBL" id="FJUW01000012">
    <property type="protein sequence ID" value="CZS96144.1"/>
    <property type="molecule type" value="Genomic_DNA"/>
</dbReference>
<feature type="compositionally biased region" description="Polar residues" evidence="1">
    <location>
        <begin position="18"/>
        <end position="32"/>
    </location>
</feature>
<dbReference type="Gene3D" id="1.10.10.2120">
    <property type="match status" value="1"/>
</dbReference>
<sequence>MASQNQISGKPDIVELSGSPQEVDNSTNWTQTWPSPARQIRRQIIVYEAMFKQTSNLSWDDVRSIARDYSATIHRLTPDLHLEMASIAEGAQLDLLDIVALKCRSEIALGLFSDGCTSLGWKRESGQVFLAQNWDWTANVKENLVMMAVEQAAKPKIWMVTEAGIVGKIGFNSSSVGTNLNAICARPTDSTKLPIHIALRLCLESESAAAAIAKLKSLGGIASSAHILLADPRGPISLELSPKGNIHILSNSKGVVCHTNHFIQNRFVDEHPWLSGSPIRLARVQELTDELANSGENVDANALRERIFSDGYNAPQAICCQEDPARPIETRNTTVFNIVMKFVEGGPPSAEIVWGRPGSGEEGDVLKIPW</sequence>
<dbReference type="NCBIfam" id="NF040521">
    <property type="entry name" value="C45_proenzyme"/>
    <property type="match status" value="1"/>
</dbReference>
<organism evidence="3 4">
    <name type="scientific">Rhynchosporium graminicola</name>
    <dbReference type="NCBI Taxonomy" id="2792576"/>
    <lineage>
        <taxon>Eukaryota</taxon>
        <taxon>Fungi</taxon>
        <taxon>Dikarya</taxon>
        <taxon>Ascomycota</taxon>
        <taxon>Pezizomycotina</taxon>
        <taxon>Leotiomycetes</taxon>
        <taxon>Helotiales</taxon>
        <taxon>Ploettnerulaceae</taxon>
        <taxon>Rhynchosporium</taxon>
    </lineage>
</organism>
<dbReference type="InterPro" id="IPR005079">
    <property type="entry name" value="Peptidase_C45_hydrolase"/>
</dbReference>
<dbReference type="PANTHER" id="PTHR34180:SF1">
    <property type="entry name" value="BETA-ALANYL-DOPAMINE_CARCININE HYDROLASE"/>
    <property type="match status" value="1"/>
</dbReference>
<dbReference type="InParanoid" id="A0A1E1KHA8"/>
<feature type="region of interest" description="Disordered" evidence="1">
    <location>
        <begin position="1"/>
        <end position="32"/>
    </location>
</feature>
<comment type="caution">
    <text evidence="3">The sequence shown here is derived from an EMBL/GenBank/DDBJ whole genome shotgun (WGS) entry which is preliminary data.</text>
</comment>
<keyword evidence="4" id="KW-1185">Reference proteome</keyword>
<dbReference type="PANTHER" id="PTHR34180">
    <property type="entry name" value="PEPTIDASE C45"/>
    <property type="match status" value="1"/>
</dbReference>
<dbReference type="InterPro" id="IPR047794">
    <property type="entry name" value="C45_proenzyme-like"/>
</dbReference>
<protein>
    <submittedName>
        <fullName evidence="3">Related to acyl-coenzyme A:6-aminopenicillanic-acid-acyltransferase</fullName>
    </submittedName>
</protein>
<dbReference type="AlphaFoldDB" id="A0A1E1KHA8"/>
<evidence type="ECO:0000259" key="2">
    <source>
        <dbReference type="Pfam" id="PF03417"/>
    </source>
</evidence>
<gene>
    <name evidence="3" type="ORF">RCO7_05040</name>
</gene>
<dbReference type="Gene3D" id="3.60.60.10">
    <property type="entry name" value="Penicillin V Acylase, Chain A"/>
    <property type="match status" value="1"/>
</dbReference>